<feature type="binding site" evidence="6">
    <location>
        <position position="124"/>
    </location>
    <ligand>
        <name>L-histidine</name>
        <dbReference type="ChEBI" id="CHEBI:57595"/>
    </ligand>
</feature>
<dbReference type="Gene3D" id="3.30.930.10">
    <property type="entry name" value="Bira Bifunctional Protein, Domain 2"/>
    <property type="match status" value="1"/>
</dbReference>
<dbReference type="PANTHER" id="PTHR43707">
    <property type="entry name" value="HISTIDYL-TRNA SYNTHETASE"/>
    <property type="match status" value="1"/>
</dbReference>
<dbReference type="InterPro" id="IPR041715">
    <property type="entry name" value="HisRS-like_core"/>
</dbReference>
<sequence length="420" mass="49055">MQPIRGIKDILPNEIQSWQHIYNVAYKILSTANYDELRTPILENTDLFKRSIGNFTDIVNKEMYTFEDQGKRNITLRPEGTASVARSFIYNKLYNNSSINRLWYLGPMFRYERPQKGRQRQFHQLGIECIGSEKPIADIEVIRLAIKILTTLNISQYRLEINSIGNLEERTIYKEKLINYLNKYQKDLDEESQQRLKTNPLRILDSKDMKTQEVLLEAPKLISSLKLKSLNHFNEICEHLKYLDIPYQINDKLVRGLDYYNYTAFEIKTKELGTQDTICGGGRYDNLIEQLGGPPTASVGWAIGIERLLIIAKKISNLKKKISHIYIITQGIIAEKKIWTIIQTIEEYEINFQLDLNQNNLKKQIKKASQSKAKICCILGDNEINNNYITIKWLKTGQQEQIELYQFKTYLNKIKNLLLT</sequence>
<evidence type="ECO:0000256" key="6">
    <source>
        <dbReference type="PIRSR" id="PIRSR001549-1"/>
    </source>
</evidence>
<name>A0A1C8XRY5_9FLOR</name>
<comment type="catalytic activity">
    <reaction evidence="5">
        <text>tRNA(His) + L-histidine + ATP = L-histidyl-tRNA(His) + AMP + diphosphate + H(+)</text>
        <dbReference type="Rhea" id="RHEA:17313"/>
        <dbReference type="Rhea" id="RHEA-COMP:9665"/>
        <dbReference type="Rhea" id="RHEA-COMP:9689"/>
        <dbReference type="ChEBI" id="CHEBI:15378"/>
        <dbReference type="ChEBI" id="CHEBI:30616"/>
        <dbReference type="ChEBI" id="CHEBI:33019"/>
        <dbReference type="ChEBI" id="CHEBI:57595"/>
        <dbReference type="ChEBI" id="CHEBI:78442"/>
        <dbReference type="ChEBI" id="CHEBI:78527"/>
        <dbReference type="ChEBI" id="CHEBI:456215"/>
        <dbReference type="EC" id="6.1.1.21"/>
    </reaction>
</comment>
<keyword evidence="8" id="KW-0436">Ligase</keyword>
<dbReference type="EC" id="6.1.1.21" evidence="2"/>
<comment type="similarity">
    <text evidence="1">Belongs to the class-II aminoacyl-tRNA synthetase family.</text>
</comment>
<evidence type="ECO:0000259" key="7">
    <source>
        <dbReference type="PROSITE" id="PS50862"/>
    </source>
</evidence>
<dbReference type="AlphaFoldDB" id="A0A1C8XRY5"/>
<feature type="domain" description="Aminoacyl-transfer RNA synthetases class-II family profile" evidence="7">
    <location>
        <begin position="1"/>
        <end position="311"/>
    </location>
</feature>
<dbReference type="InterPro" id="IPR045864">
    <property type="entry name" value="aa-tRNA-synth_II/BPL/LPL"/>
</dbReference>
<dbReference type="GO" id="GO:0006427">
    <property type="term" value="P:histidyl-tRNA aminoacylation"/>
    <property type="evidence" value="ECO:0007669"/>
    <property type="project" value="InterPro"/>
</dbReference>
<dbReference type="SUPFAM" id="SSF55681">
    <property type="entry name" value="Class II aaRS and biotin synthetases"/>
    <property type="match status" value="1"/>
</dbReference>
<evidence type="ECO:0000256" key="4">
    <source>
        <dbReference type="ARBA" id="ARBA00030619"/>
    </source>
</evidence>
<dbReference type="Gene3D" id="3.40.50.800">
    <property type="entry name" value="Anticodon-binding domain"/>
    <property type="match status" value="1"/>
</dbReference>
<dbReference type="GO" id="GO:0005524">
    <property type="term" value="F:ATP binding"/>
    <property type="evidence" value="ECO:0007669"/>
    <property type="project" value="InterPro"/>
</dbReference>
<feature type="binding site" evidence="6">
    <location>
        <begin position="259"/>
        <end position="260"/>
    </location>
    <ligand>
        <name>L-histidine</name>
        <dbReference type="ChEBI" id="CHEBI:57595"/>
    </ligand>
</feature>
<dbReference type="InterPro" id="IPR036621">
    <property type="entry name" value="Anticodon-bd_dom_sf"/>
</dbReference>
<dbReference type="GeneID" id="29071504"/>
<evidence type="ECO:0000256" key="1">
    <source>
        <dbReference type="ARBA" id="ARBA00008226"/>
    </source>
</evidence>
<dbReference type="InterPro" id="IPR015807">
    <property type="entry name" value="His-tRNA-ligase"/>
</dbReference>
<feature type="binding site" evidence="6">
    <location>
        <position position="128"/>
    </location>
    <ligand>
        <name>L-histidine</name>
        <dbReference type="ChEBI" id="CHEBI:57595"/>
    </ligand>
</feature>
<proteinExistence type="inferred from homology"/>
<feature type="binding site" evidence="6">
    <location>
        <begin position="79"/>
        <end position="81"/>
    </location>
    <ligand>
        <name>L-histidine</name>
        <dbReference type="ChEBI" id="CHEBI:57595"/>
    </ligand>
</feature>
<dbReference type="RefSeq" id="YP_009295233.1">
    <property type="nucleotide sequence ID" value="NC_031161.1"/>
</dbReference>
<dbReference type="PROSITE" id="PS50862">
    <property type="entry name" value="AA_TRNA_LIGASE_II"/>
    <property type="match status" value="1"/>
</dbReference>
<dbReference type="InterPro" id="IPR004154">
    <property type="entry name" value="Anticodon-bd"/>
</dbReference>
<organism evidence="8">
    <name type="scientific">Dasya binghamiae</name>
    <dbReference type="NCBI Taxonomy" id="1896963"/>
    <lineage>
        <taxon>Eukaryota</taxon>
        <taxon>Rhodophyta</taxon>
        <taxon>Florideophyceae</taxon>
        <taxon>Rhodymeniophycidae</taxon>
        <taxon>Ceramiales</taxon>
        <taxon>Dasyaceae</taxon>
        <taxon>Dasya</taxon>
    </lineage>
</organism>
<evidence type="ECO:0000256" key="5">
    <source>
        <dbReference type="ARBA" id="ARBA00047639"/>
    </source>
</evidence>
<evidence type="ECO:0000256" key="3">
    <source>
        <dbReference type="ARBA" id="ARBA00022741"/>
    </source>
</evidence>
<reference evidence="8" key="1">
    <citation type="journal article" date="2016" name="Mitochondrial DNA Part B Resour">
        <title>Organellar genome analysis of the marine red alga Dasya binghamiae (Dasyaceae, Rhodophyta) reveals an uncharacteristic florideophyte mitogenome structure.</title>
        <authorList>
            <person name="Tamayo D.A."/>
            <person name="Hughey J.R."/>
        </authorList>
    </citation>
    <scope>NUCLEOTIDE SEQUENCE</scope>
</reference>
<evidence type="ECO:0000313" key="8">
    <source>
        <dbReference type="EMBL" id="AOH77245.1"/>
    </source>
</evidence>
<gene>
    <name evidence="8" type="primary">syh</name>
</gene>
<dbReference type="InterPro" id="IPR004516">
    <property type="entry name" value="HisRS/HisZ"/>
</dbReference>
<protein>
    <recommendedName>
        <fullName evidence="2">histidine--tRNA ligase</fullName>
        <ecNumber evidence="2">6.1.1.21</ecNumber>
    </recommendedName>
    <alternativeName>
        <fullName evidence="4">Histidyl-tRNA synthetase</fullName>
    </alternativeName>
</protein>
<dbReference type="HAMAP" id="MF_00127">
    <property type="entry name" value="His_tRNA_synth"/>
    <property type="match status" value="1"/>
</dbReference>
<dbReference type="GO" id="GO:0005737">
    <property type="term" value="C:cytoplasm"/>
    <property type="evidence" value="ECO:0007669"/>
    <property type="project" value="InterPro"/>
</dbReference>
<feature type="binding site" evidence="6">
    <location>
        <position position="110"/>
    </location>
    <ligand>
        <name>L-histidine</name>
        <dbReference type="ChEBI" id="CHEBI:57595"/>
    </ligand>
</feature>
<keyword evidence="8" id="KW-0030">Aminoacyl-tRNA synthetase</keyword>
<keyword evidence="3" id="KW-0547">Nucleotide-binding</keyword>
<dbReference type="InterPro" id="IPR006195">
    <property type="entry name" value="aa-tRNA-synth_II"/>
</dbReference>
<dbReference type="GO" id="GO:0004821">
    <property type="term" value="F:histidine-tRNA ligase activity"/>
    <property type="evidence" value="ECO:0007669"/>
    <property type="project" value="UniProtKB-EC"/>
</dbReference>
<dbReference type="PANTHER" id="PTHR43707:SF1">
    <property type="entry name" value="HISTIDINE--TRNA LIGASE, MITOCHONDRIAL-RELATED"/>
    <property type="match status" value="1"/>
</dbReference>
<dbReference type="Pfam" id="PF03129">
    <property type="entry name" value="HGTP_anticodon"/>
    <property type="match status" value="1"/>
</dbReference>
<evidence type="ECO:0000256" key="2">
    <source>
        <dbReference type="ARBA" id="ARBA00012815"/>
    </source>
</evidence>
<dbReference type="CDD" id="cd00773">
    <property type="entry name" value="HisRS-like_core"/>
    <property type="match status" value="1"/>
</dbReference>
<dbReference type="EMBL" id="KX247284">
    <property type="protein sequence ID" value="AOH77245.1"/>
    <property type="molecule type" value="Genomic_DNA"/>
</dbReference>
<keyword evidence="8" id="KW-0934">Plastid</keyword>
<dbReference type="PIRSF" id="PIRSF001549">
    <property type="entry name" value="His-tRNA_synth"/>
    <property type="match status" value="1"/>
</dbReference>
<feature type="binding site" evidence="6">
    <location>
        <position position="255"/>
    </location>
    <ligand>
        <name>L-histidine</name>
        <dbReference type="ChEBI" id="CHEBI:57595"/>
    </ligand>
</feature>
<dbReference type="Pfam" id="PF13393">
    <property type="entry name" value="tRNA-synt_His"/>
    <property type="match status" value="1"/>
</dbReference>
<dbReference type="NCBIfam" id="TIGR00442">
    <property type="entry name" value="hisS"/>
    <property type="match status" value="1"/>
</dbReference>
<dbReference type="SUPFAM" id="SSF52954">
    <property type="entry name" value="Class II aaRS ABD-related"/>
    <property type="match status" value="1"/>
</dbReference>
<geneLocation type="plastid" evidence="8"/>
<accession>A0A1C8XRY5</accession>